<keyword evidence="2" id="KW-0805">Transcription regulation</keyword>
<evidence type="ECO:0000259" key="5">
    <source>
        <dbReference type="PROSITE" id="PS50931"/>
    </source>
</evidence>
<comment type="caution">
    <text evidence="6">The sequence shown here is derived from an EMBL/GenBank/DDBJ whole genome shotgun (WGS) entry which is preliminary data.</text>
</comment>
<dbReference type="PANTHER" id="PTHR30579">
    <property type="entry name" value="TRANSCRIPTIONAL REGULATOR"/>
    <property type="match status" value="1"/>
</dbReference>
<sequence length="314" mass="35395">MLDQETIRTFIRVAETESFSRAASSLHKTPAAISYRIKTLEEQVGTQLFLRTTRSVSLTLAGQHLLEHCRQWLNWLDAMPDELQQINEGVERQVNIVINNLLYQPQTTADLLTWLHQQFPFTRFQISRQVYMGVWDSLLYDDYQLAIGVTGSESLSNNISLLPLGDISWQFVVAQNHPLASHPAAVLTDDMLRRYPAINIEDTSRTLTRRVAWLLSGQKEIKVPDLSTKLACHLSGLGVGFLPERLCRPYVESGALVARSVVNPRQPSPLSIAWKNAGSGKVVSEMAEIFKQKNALVSGFLRMVDRPAEQKKIV</sequence>
<feature type="domain" description="HTH lysR-type" evidence="5">
    <location>
        <begin position="2"/>
        <end position="59"/>
    </location>
</feature>
<reference evidence="6" key="1">
    <citation type="journal article" date="2018" name="Genome Biol.">
        <title>SKESA: strategic k-mer extension for scrupulous assemblies.</title>
        <authorList>
            <person name="Souvorov A."/>
            <person name="Agarwala R."/>
            <person name="Lipman D.J."/>
        </authorList>
    </citation>
    <scope>NUCLEOTIDE SEQUENCE</scope>
    <source>
        <strain evidence="6">CAV1698</strain>
    </source>
</reference>
<dbReference type="SUPFAM" id="SSF53850">
    <property type="entry name" value="Periplasmic binding protein-like II"/>
    <property type="match status" value="1"/>
</dbReference>
<dbReference type="Pfam" id="PF00126">
    <property type="entry name" value="HTH_1"/>
    <property type="match status" value="1"/>
</dbReference>
<dbReference type="SUPFAM" id="SSF46785">
    <property type="entry name" value="Winged helix' DNA-binding domain"/>
    <property type="match status" value="1"/>
</dbReference>
<dbReference type="AlphaFoldDB" id="A0A9C7V198"/>
<accession>A0A9C7V198</accession>
<dbReference type="Proteomes" id="UP000862426">
    <property type="component" value="Unassembled WGS sequence"/>
</dbReference>
<dbReference type="NCBIfam" id="NF007501">
    <property type="entry name" value="PRK10094.1"/>
    <property type="match status" value="1"/>
</dbReference>
<dbReference type="PRINTS" id="PR00039">
    <property type="entry name" value="HTHLYSR"/>
</dbReference>
<dbReference type="FunFam" id="1.10.10.10:FF:000001">
    <property type="entry name" value="LysR family transcriptional regulator"/>
    <property type="match status" value="1"/>
</dbReference>
<keyword evidence="3" id="KW-0238">DNA-binding</keyword>
<dbReference type="EMBL" id="DACYAJ020000002">
    <property type="protein sequence ID" value="HCD1253988.1"/>
    <property type="molecule type" value="Genomic_DNA"/>
</dbReference>
<keyword evidence="4" id="KW-0804">Transcription</keyword>
<protein>
    <submittedName>
        <fullName evidence="6">HTH-type transcriptional activator AllS</fullName>
    </submittedName>
</protein>
<dbReference type="InterPro" id="IPR050176">
    <property type="entry name" value="LTTR"/>
</dbReference>
<dbReference type="Gene3D" id="1.10.10.10">
    <property type="entry name" value="Winged helix-like DNA-binding domain superfamily/Winged helix DNA-binding domain"/>
    <property type="match status" value="1"/>
</dbReference>
<dbReference type="PROSITE" id="PS50931">
    <property type="entry name" value="HTH_LYSR"/>
    <property type="match status" value="1"/>
</dbReference>
<dbReference type="InterPro" id="IPR005119">
    <property type="entry name" value="LysR_subst-bd"/>
</dbReference>
<dbReference type="GO" id="GO:0003700">
    <property type="term" value="F:DNA-binding transcription factor activity"/>
    <property type="evidence" value="ECO:0007669"/>
    <property type="project" value="InterPro"/>
</dbReference>
<evidence type="ECO:0000256" key="4">
    <source>
        <dbReference type="ARBA" id="ARBA00023163"/>
    </source>
</evidence>
<evidence type="ECO:0000256" key="3">
    <source>
        <dbReference type="ARBA" id="ARBA00023125"/>
    </source>
</evidence>
<dbReference type="InterPro" id="IPR036388">
    <property type="entry name" value="WH-like_DNA-bd_sf"/>
</dbReference>
<reference evidence="6" key="2">
    <citation type="submission" date="2022-05" db="EMBL/GenBank/DDBJ databases">
        <authorList>
            <consortium name="NCBI Pathogen Detection Project"/>
        </authorList>
    </citation>
    <scope>NUCLEOTIDE SEQUENCE</scope>
    <source>
        <strain evidence="6">CAV1698</strain>
    </source>
</reference>
<dbReference type="GO" id="GO:0003677">
    <property type="term" value="F:DNA binding"/>
    <property type="evidence" value="ECO:0007669"/>
    <property type="project" value="UniProtKB-KW"/>
</dbReference>
<dbReference type="InterPro" id="IPR036390">
    <property type="entry name" value="WH_DNA-bd_sf"/>
</dbReference>
<dbReference type="PANTHER" id="PTHR30579:SF0">
    <property type="entry name" value="HTH-TYPE TRANSCRIPTIONAL ACTIVATOR ALLS"/>
    <property type="match status" value="1"/>
</dbReference>
<comment type="similarity">
    <text evidence="1">Belongs to the LysR transcriptional regulatory family.</text>
</comment>
<gene>
    <name evidence="6" type="primary">allS</name>
    <name evidence="6" type="ORF">JD854_RS02775</name>
</gene>
<proteinExistence type="inferred from homology"/>
<evidence type="ECO:0000256" key="1">
    <source>
        <dbReference type="ARBA" id="ARBA00009437"/>
    </source>
</evidence>
<dbReference type="InterPro" id="IPR000847">
    <property type="entry name" value="LysR_HTH_N"/>
</dbReference>
<evidence type="ECO:0000256" key="2">
    <source>
        <dbReference type="ARBA" id="ARBA00023015"/>
    </source>
</evidence>
<dbReference type="Gene3D" id="3.40.190.290">
    <property type="match status" value="1"/>
</dbReference>
<evidence type="ECO:0000313" key="7">
    <source>
        <dbReference type="Proteomes" id="UP000862426"/>
    </source>
</evidence>
<evidence type="ECO:0000313" key="6">
    <source>
        <dbReference type="EMBL" id="HCD1253988.1"/>
    </source>
</evidence>
<name>A0A9C7V198_CITAM</name>
<dbReference type="Pfam" id="PF03466">
    <property type="entry name" value="LysR_substrate"/>
    <property type="match status" value="1"/>
</dbReference>
<organism evidence="6 7">
    <name type="scientific">Citrobacter amalonaticus</name>
    <dbReference type="NCBI Taxonomy" id="35703"/>
    <lineage>
        <taxon>Bacteria</taxon>
        <taxon>Pseudomonadati</taxon>
        <taxon>Pseudomonadota</taxon>
        <taxon>Gammaproteobacteria</taxon>
        <taxon>Enterobacterales</taxon>
        <taxon>Enterobacteriaceae</taxon>
        <taxon>Citrobacter</taxon>
    </lineage>
</organism>